<dbReference type="GO" id="GO:0005829">
    <property type="term" value="C:cytosol"/>
    <property type="evidence" value="ECO:0007669"/>
    <property type="project" value="TreeGrafter"/>
</dbReference>
<keyword evidence="2 4" id="KW-0378">Hydrolase</keyword>
<feature type="domain" description="Nudix hydrolase" evidence="3">
    <location>
        <begin position="39"/>
        <end position="168"/>
    </location>
</feature>
<dbReference type="FunFam" id="3.90.79.10:FF:000024">
    <property type="entry name" value="ADP-ribose pyrophosphatase"/>
    <property type="match status" value="1"/>
</dbReference>
<dbReference type="PROSITE" id="PS00893">
    <property type="entry name" value="NUDIX_BOX"/>
    <property type="match status" value="1"/>
</dbReference>
<evidence type="ECO:0000256" key="1">
    <source>
        <dbReference type="ARBA" id="ARBA00001946"/>
    </source>
</evidence>
<evidence type="ECO:0000313" key="4">
    <source>
        <dbReference type="EMBL" id="VTQ88280.1"/>
    </source>
</evidence>
<dbReference type="InterPro" id="IPR020084">
    <property type="entry name" value="NUDIX_hydrolase_CS"/>
</dbReference>
<protein>
    <submittedName>
        <fullName evidence="4">ADP-ribose pyrophosphatase</fullName>
        <ecNumber evidence="4">3.6.1.13</ecNumber>
    </submittedName>
</protein>
<evidence type="ECO:0000313" key="5">
    <source>
        <dbReference type="Proteomes" id="UP000308489"/>
    </source>
</evidence>
<comment type="cofactor">
    <cofactor evidence="1">
        <name>Mg(2+)</name>
        <dbReference type="ChEBI" id="CHEBI:18420"/>
    </cofactor>
</comment>
<dbReference type="SUPFAM" id="SSF55811">
    <property type="entry name" value="Nudix"/>
    <property type="match status" value="1"/>
</dbReference>
<dbReference type="PROSITE" id="PS51462">
    <property type="entry name" value="NUDIX"/>
    <property type="match status" value="1"/>
</dbReference>
<organism evidence="4 5">
    <name type="scientific">Hathewaya histolytica</name>
    <name type="common">Clostridium histolyticum</name>
    <dbReference type="NCBI Taxonomy" id="1498"/>
    <lineage>
        <taxon>Bacteria</taxon>
        <taxon>Bacillati</taxon>
        <taxon>Bacillota</taxon>
        <taxon>Clostridia</taxon>
        <taxon>Eubacteriales</taxon>
        <taxon>Clostridiaceae</taxon>
        <taxon>Hathewaya</taxon>
    </lineage>
</organism>
<dbReference type="InterPro" id="IPR000086">
    <property type="entry name" value="NUDIX_hydrolase_dom"/>
</dbReference>
<evidence type="ECO:0000256" key="2">
    <source>
        <dbReference type="ARBA" id="ARBA00022801"/>
    </source>
</evidence>
<dbReference type="GO" id="GO:0006753">
    <property type="term" value="P:nucleoside phosphate metabolic process"/>
    <property type="evidence" value="ECO:0007669"/>
    <property type="project" value="TreeGrafter"/>
</dbReference>
<dbReference type="GO" id="GO:0019693">
    <property type="term" value="P:ribose phosphate metabolic process"/>
    <property type="evidence" value="ECO:0007669"/>
    <property type="project" value="TreeGrafter"/>
</dbReference>
<dbReference type="EMBL" id="LR590481">
    <property type="protein sequence ID" value="VTQ88280.1"/>
    <property type="molecule type" value="Genomic_DNA"/>
</dbReference>
<accession>A0A4U9RHL0</accession>
<keyword evidence="5" id="KW-1185">Reference proteome</keyword>
<dbReference type="GO" id="GO:0047631">
    <property type="term" value="F:ADP-ribose diphosphatase activity"/>
    <property type="evidence" value="ECO:0007669"/>
    <property type="project" value="UniProtKB-EC"/>
</dbReference>
<proteinExistence type="predicted"/>
<dbReference type="CDD" id="cd03424">
    <property type="entry name" value="NUDIX_ADPRase_Nudt5_UGPPase_Nudt14"/>
    <property type="match status" value="1"/>
</dbReference>
<dbReference type="EC" id="3.6.1.13" evidence="4"/>
<dbReference type="RefSeq" id="WP_138209900.1">
    <property type="nucleotide sequence ID" value="NZ_CBCRUQ010000022.1"/>
</dbReference>
<evidence type="ECO:0000259" key="3">
    <source>
        <dbReference type="PROSITE" id="PS51462"/>
    </source>
</evidence>
<dbReference type="KEGG" id="hhw:NCTC503_01214"/>
<dbReference type="Gene3D" id="3.90.79.10">
    <property type="entry name" value="Nucleoside Triphosphate Pyrophosphohydrolase"/>
    <property type="match status" value="1"/>
</dbReference>
<sequence length="172" mass="19343">MEFLEKTLEKEEIFKGKIVDLSIHTVELPNGKKSKREIINHPGAVAIVAFTKENKILMVRQFRKPLEKVLLEIPAGKLEHNEDIKDCALRELEEETGFIAGELEYLGKIHTSAGFCNECIHIFKATKLGKGTLGGDEDEFISTEEYSLDDVKNMVKSGEITDAKTISSLMYL</sequence>
<name>A0A4U9RHL0_HATHI</name>
<dbReference type="PANTHER" id="PTHR11839">
    <property type="entry name" value="UDP/ADP-SUGAR PYROPHOSPHATASE"/>
    <property type="match status" value="1"/>
</dbReference>
<dbReference type="Pfam" id="PF00293">
    <property type="entry name" value="NUDIX"/>
    <property type="match status" value="1"/>
</dbReference>
<dbReference type="InterPro" id="IPR015797">
    <property type="entry name" value="NUDIX_hydrolase-like_dom_sf"/>
</dbReference>
<gene>
    <name evidence="4" type="primary">nudF</name>
    <name evidence="4" type="ORF">NCTC503_01214</name>
</gene>
<dbReference type="Proteomes" id="UP000308489">
    <property type="component" value="Chromosome 1"/>
</dbReference>
<reference evidence="4 5" key="1">
    <citation type="submission" date="2019-05" db="EMBL/GenBank/DDBJ databases">
        <authorList>
            <consortium name="Pathogen Informatics"/>
        </authorList>
    </citation>
    <scope>NUCLEOTIDE SEQUENCE [LARGE SCALE GENOMIC DNA]</scope>
    <source>
        <strain evidence="4 5">NCTC503</strain>
    </source>
</reference>
<dbReference type="AlphaFoldDB" id="A0A4U9RHL0"/>
<dbReference type="PANTHER" id="PTHR11839:SF18">
    <property type="entry name" value="NUDIX HYDROLASE DOMAIN-CONTAINING PROTEIN"/>
    <property type="match status" value="1"/>
</dbReference>
<dbReference type="OrthoDB" id="9806150at2"/>